<name>A0A0E4GA74_9FIRM</name>
<dbReference type="GO" id="GO:0005524">
    <property type="term" value="F:ATP binding"/>
    <property type="evidence" value="ECO:0007669"/>
    <property type="project" value="UniProtKB-UniRule"/>
</dbReference>
<evidence type="ECO:0000256" key="1">
    <source>
        <dbReference type="ARBA" id="ARBA00004496"/>
    </source>
</evidence>
<sequence>MKIYNTLSGKKEELQTLKPHRVNMYVCGPTTYNLIHLGNARPLVVFDTVRRYLKHRGYEVTYIQNFTDVDDKIIKRAWEEQTDPLELASHYIEEYFIDADALGIDRADIHPRVSQHIEDIIATITGLMEKGYAYEVDGNIYYRVRAFADYGKLSGRSVEEMFSGARVEVDERKEEPADFALWKKAKPNEPSWHSPWGEGRPGWHIECSVMATKYLGETIDIHGGGADLIFPHHENEIAQAEAYTGQPFVKYWMHNGFITVNSEKMSKSLGNFFVLRDILAKYPADVIRYYLIATHYRSPLDFDDSKLEEARKALGRLKTTLTLTREFVDDEPEITELTVAGKALLEKTHELEQKFNEAMDDDFNTAMAMGFLFELSRLLNSFMADQDRREPAARTAVKNAAEIFMELLSVLGIIIERDTNDEQYVNLLLKLLLDLRNLARQEKDYALSDAVRDRLNGLNVKVEDNPEGSRFRYEVSPAVDELLEYILAIRQESKAQRQYARADWIRDNLQENGIILEDTREGVRWKFADA</sequence>
<comment type="cofactor">
    <cofactor evidence="13">
        <name>Zn(2+)</name>
        <dbReference type="ChEBI" id="CHEBI:29105"/>
    </cofactor>
    <text evidence="13">Binds 1 zinc ion per subunit.</text>
</comment>
<evidence type="ECO:0000256" key="8">
    <source>
        <dbReference type="ARBA" id="ARBA00022833"/>
    </source>
</evidence>
<dbReference type="FunFam" id="3.40.50.620:FF:000009">
    <property type="entry name" value="Cysteine--tRNA ligase"/>
    <property type="match status" value="1"/>
</dbReference>
<accession>A0A0E4GA74</accession>
<feature type="binding site" evidence="13">
    <location>
        <position position="267"/>
    </location>
    <ligand>
        <name>ATP</name>
        <dbReference type="ChEBI" id="CHEBI:30616"/>
    </ligand>
</feature>
<dbReference type="RefSeq" id="WP_046494956.1">
    <property type="nucleotide sequence ID" value="NZ_CGIH01000004.1"/>
</dbReference>
<keyword evidence="8 13" id="KW-0862">Zinc</keyword>
<evidence type="ECO:0000256" key="10">
    <source>
        <dbReference type="ARBA" id="ARBA00022917"/>
    </source>
</evidence>
<comment type="similarity">
    <text evidence="2 13">Belongs to the class-I aminoacyl-tRNA synthetase family.</text>
</comment>
<evidence type="ECO:0000256" key="7">
    <source>
        <dbReference type="ARBA" id="ARBA00022741"/>
    </source>
</evidence>
<feature type="binding site" evidence="13">
    <location>
        <position position="27"/>
    </location>
    <ligand>
        <name>Zn(2+)</name>
        <dbReference type="ChEBI" id="CHEBI:29105"/>
    </ligand>
</feature>
<evidence type="ECO:0000259" key="14">
    <source>
        <dbReference type="SMART" id="SM00840"/>
    </source>
</evidence>
<dbReference type="SUPFAM" id="SSF52374">
    <property type="entry name" value="Nucleotidylyl transferase"/>
    <property type="match status" value="1"/>
</dbReference>
<keyword evidence="10 13" id="KW-0648">Protein biosynthesis</keyword>
<dbReference type="EC" id="6.1.1.16" evidence="13"/>
<dbReference type="InterPro" id="IPR015273">
    <property type="entry name" value="Cys-tRNA-synt_Ia_DALR"/>
</dbReference>
<comment type="subunit">
    <text evidence="3 13">Monomer.</text>
</comment>
<evidence type="ECO:0000256" key="6">
    <source>
        <dbReference type="ARBA" id="ARBA00022723"/>
    </source>
</evidence>
<dbReference type="STRING" id="690567.287"/>
<dbReference type="InterPro" id="IPR015803">
    <property type="entry name" value="Cys-tRNA-ligase"/>
</dbReference>
<dbReference type="InterPro" id="IPR009080">
    <property type="entry name" value="tRNAsynth_Ia_anticodon-bd"/>
</dbReference>
<dbReference type="GO" id="GO:0008270">
    <property type="term" value="F:zinc ion binding"/>
    <property type="evidence" value="ECO:0007669"/>
    <property type="project" value="UniProtKB-UniRule"/>
</dbReference>
<evidence type="ECO:0000256" key="5">
    <source>
        <dbReference type="ARBA" id="ARBA00022598"/>
    </source>
</evidence>
<evidence type="ECO:0000256" key="3">
    <source>
        <dbReference type="ARBA" id="ARBA00011245"/>
    </source>
</evidence>
<feature type="binding site" evidence="13">
    <location>
        <position position="236"/>
    </location>
    <ligand>
        <name>Zn(2+)</name>
        <dbReference type="ChEBI" id="CHEBI:29105"/>
    </ligand>
</feature>
<evidence type="ECO:0000256" key="9">
    <source>
        <dbReference type="ARBA" id="ARBA00022840"/>
    </source>
</evidence>
<organism evidence="15 16">
    <name type="scientific">Syntrophomonas zehnderi OL-4</name>
    <dbReference type="NCBI Taxonomy" id="690567"/>
    <lineage>
        <taxon>Bacteria</taxon>
        <taxon>Bacillati</taxon>
        <taxon>Bacillota</taxon>
        <taxon>Clostridia</taxon>
        <taxon>Eubacteriales</taxon>
        <taxon>Syntrophomonadaceae</taxon>
        <taxon>Syntrophomonas</taxon>
    </lineage>
</organism>
<dbReference type="InterPro" id="IPR024909">
    <property type="entry name" value="Cys-tRNA/MSH_ligase"/>
</dbReference>
<evidence type="ECO:0000256" key="2">
    <source>
        <dbReference type="ARBA" id="ARBA00005594"/>
    </source>
</evidence>
<dbReference type="Proteomes" id="UP000045545">
    <property type="component" value="Unassembled WGS sequence"/>
</dbReference>
<dbReference type="GO" id="GO:0006423">
    <property type="term" value="P:cysteinyl-tRNA aminoacylation"/>
    <property type="evidence" value="ECO:0007669"/>
    <property type="project" value="UniProtKB-UniRule"/>
</dbReference>
<dbReference type="HAMAP" id="MF_00041">
    <property type="entry name" value="Cys_tRNA_synth"/>
    <property type="match status" value="1"/>
</dbReference>
<keyword evidence="5 13" id="KW-0436">Ligase</keyword>
<evidence type="ECO:0000256" key="11">
    <source>
        <dbReference type="ARBA" id="ARBA00023146"/>
    </source>
</evidence>
<dbReference type="NCBIfam" id="TIGR00435">
    <property type="entry name" value="cysS"/>
    <property type="match status" value="1"/>
</dbReference>
<dbReference type="InterPro" id="IPR014729">
    <property type="entry name" value="Rossmann-like_a/b/a_fold"/>
</dbReference>
<keyword evidence="4 13" id="KW-0963">Cytoplasm</keyword>
<comment type="subcellular location">
    <subcellularLocation>
        <location evidence="1 13">Cytoplasm</location>
    </subcellularLocation>
</comment>
<dbReference type="OrthoDB" id="9815130at2"/>
<dbReference type="PANTHER" id="PTHR10890">
    <property type="entry name" value="CYSTEINYL-TRNA SYNTHETASE"/>
    <property type="match status" value="1"/>
</dbReference>
<dbReference type="GO" id="GO:0005829">
    <property type="term" value="C:cytosol"/>
    <property type="evidence" value="ECO:0007669"/>
    <property type="project" value="TreeGrafter"/>
</dbReference>
<protein>
    <recommendedName>
        <fullName evidence="13">Cysteine--tRNA ligase</fullName>
        <ecNumber evidence="13">6.1.1.16</ecNumber>
    </recommendedName>
    <alternativeName>
        <fullName evidence="13">Cysteinyl-tRNA synthetase</fullName>
        <shortName evidence="13">CysRS</shortName>
    </alternativeName>
</protein>
<feature type="short sequence motif" description="'KMSKS' region" evidence="13">
    <location>
        <begin position="264"/>
        <end position="268"/>
    </location>
</feature>
<feature type="domain" description="Cysteinyl-tRNA synthetase class Ia DALR" evidence="14">
    <location>
        <begin position="354"/>
        <end position="425"/>
    </location>
</feature>
<feature type="binding site" evidence="13">
    <location>
        <position position="232"/>
    </location>
    <ligand>
        <name>Zn(2+)</name>
        <dbReference type="ChEBI" id="CHEBI:29105"/>
    </ligand>
</feature>
<dbReference type="Gene3D" id="1.20.120.1910">
    <property type="entry name" value="Cysteine-tRNA ligase, C-terminal anti-codon recognition domain"/>
    <property type="match status" value="2"/>
</dbReference>
<feature type="binding site" evidence="13">
    <location>
        <position position="207"/>
    </location>
    <ligand>
        <name>Zn(2+)</name>
        <dbReference type="ChEBI" id="CHEBI:29105"/>
    </ligand>
</feature>
<dbReference type="InterPro" id="IPR032678">
    <property type="entry name" value="tRNA-synt_1_cat_dom"/>
</dbReference>
<proteinExistence type="inferred from homology"/>
<reference evidence="15 16" key="1">
    <citation type="submission" date="2015-03" db="EMBL/GenBank/DDBJ databases">
        <authorList>
            <person name="Murphy D."/>
        </authorList>
    </citation>
    <scope>NUCLEOTIDE SEQUENCE [LARGE SCALE GENOMIC DNA]</scope>
    <source>
        <strain evidence="15 16">OL-4</strain>
    </source>
</reference>
<keyword evidence="9 13" id="KW-0067">ATP-binding</keyword>
<dbReference type="SUPFAM" id="SSF47323">
    <property type="entry name" value="Anticodon-binding domain of a subclass of class I aminoacyl-tRNA synthetases"/>
    <property type="match status" value="2"/>
</dbReference>
<dbReference type="GO" id="GO:0004817">
    <property type="term" value="F:cysteine-tRNA ligase activity"/>
    <property type="evidence" value="ECO:0007669"/>
    <property type="project" value="UniProtKB-UniRule"/>
</dbReference>
<comment type="catalytic activity">
    <reaction evidence="12 13">
        <text>tRNA(Cys) + L-cysteine + ATP = L-cysteinyl-tRNA(Cys) + AMP + diphosphate</text>
        <dbReference type="Rhea" id="RHEA:17773"/>
        <dbReference type="Rhea" id="RHEA-COMP:9661"/>
        <dbReference type="Rhea" id="RHEA-COMP:9679"/>
        <dbReference type="ChEBI" id="CHEBI:30616"/>
        <dbReference type="ChEBI" id="CHEBI:33019"/>
        <dbReference type="ChEBI" id="CHEBI:35235"/>
        <dbReference type="ChEBI" id="CHEBI:78442"/>
        <dbReference type="ChEBI" id="CHEBI:78517"/>
        <dbReference type="ChEBI" id="CHEBI:456215"/>
        <dbReference type="EC" id="6.1.1.16"/>
    </reaction>
</comment>
<dbReference type="SMART" id="SM00840">
    <property type="entry name" value="DALR_2"/>
    <property type="match status" value="1"/>
</dbReference>
<gene>
    <name evidence="13" type="primary">cysS</name>
    <name evidence="15" type="ORF">287</name>
</gene>
<evidence type="ECO:0000256" key="13">
    <source>
        <dbReference type="HAMAP-Rule" id="MF_00041"/>
    </source>
</evidence>
<feature type="short sequence motif" description="'HIGH' region" evidence="13">
    <location>
        <begin position="29"/>
        <end position="39"/>
    </location>
</feature>
<dbReference type="PRINTS" id="PR00983">
    <property type="entry name" value="TRNASYNTHCYS"/>
</dbReference>
<evidence type="ECO:0000313" key="16">
    <source>
        <dbReference type="Proteomes" id="UP000045545"/>
    </source>
</evidence>
<dbReference type="Gene3D" id="3.40.50.620">
    <property type="entry name" value="HUPs"/>
    <property type="match status" value="1"/>
</dbReference>
<dbReference type="AlphaFoldDB" id="A0A0E4GA74"/>
<evidence type="ECO:0000313" key="15">
    <source>
        <dbReference type="EMBL" id="CFX03969.1"/>
    </source>
</evidence>
<keyword evidence="11 13" id="KW-0030">Aminoacyl-tRNA synthetase</keyword>
<keyword evidence="7 13" id="KW-0547">Nucleotide-binding</keyword>
<dbReference type="PANTHER" id="PTHR10890:SF3">
    <property type="entry name" value="CYSTEINE--TRNA LIGASE, CYTOPLASMIC"/>
    <property type="match status" value="1"/>
</dbReference>
<dbReference type="EMBL" id="CGIH01000004">
    <property type="protein sequence ID" value="CFX03969.1"/>
    <property type="molecule type" value="Genomic_DNA"/>
</dbReference>
<evidence type="ECO:0000256" key="12">
    <source>
        <dbReference type="ARBA" id="ARBA00047398"/>
    </source>
</evidence>
<dbReference type="Pfam" id="PF01406">
    <property type="entry name" value="tRNA-synt_1e"/>
    <property type="match status" value="1"/>
</dbReference>
<keyword evidence="16" id="KW-1185">Reference proteome</keyword>
<evidence type="ECO:0000256" key="4">
    <source>
        <dbReference type="ARBA" id="ARBA00022490"/>
    </source>
</evidence>
<dbReference type="Pfam" id="PF09190">
    <property type="entry name" value="DALR_2"/>
    <property type="match status" value="1"/>
</dbReference>
<dbReference type="CDD" id="cd00672">
    <property type="entry name" value="CysRS_core"/>
    <property type="match status" value="1"/>
</dbReference>
<keyword evidence="6 13" id="KW-0479">Metal-binding</keyword>